<dbReference type="RefSeq" id="XP_013276699.1">
    <property type="nucleotide sequence ID" value="XM_013421245.1"/>
</dbReference>
<comment type="subcellular location">
    <subcellularLocation>
        <location evidence="1">Membrane</location>
        <topology evidence="1">Multi-pass membrane protein</topology>
    </subcellularLocation>
</comment>
<dbReference type="InterPro" id="IPR004841">
    <property type="entry name" value="AA-permease/SLC12A_dom"/>
</dbReference>
<keyword evidence="4 5" id="KW-0472">Membrane</keyword>
<dbReference type="AlphaFoldDB" id="A0A0D2HFZ6"/>
<dbReference type="InterPro" id="IPR050524">
    <property type="entry name" value="APC_YAT"/>
</dbReference>
<dbReference type="PANTHER" id="PTHR43341:SF15">
    <property type="entry name" value="GENERAL AMINO ACID PERMEASE AGP2"/>
    <property type="match status" value="1"/>
</dbReference>
<keyword evidence="3 5" id="KW-1133">Transmembrane helix</keyword>
<evidence type="ECO:0000313" key="7">
    <source>
        <dbReference type="EMBL" id="KIX09563.1"/>
    </source>
</evidence>
<dbReference type="HOGENOM" id="CLU_2172466_0_0_1"/>
<dbReference type="GO" id="GO:0016020">
    <property type="term" value="C:membrane"/>
    <property type="evidence" value="ECO:0007669"/>
    <property type="project" value="UniProtKB-SubCell"/>
</dbReference>
<keyword evidence="8" id="KW-1185">Reference proteome</keyword>
<evidence type="ECO:0000256" key="3">
    <source>
        <dbReference type="ARBA" id="ARBA00022989"/>
    </source>
</evidence>
<reference evidence="7 8" key="1">
    <citation type="submission" date="2015-01" db="EMBL/GenBank/DDBJ databases">
        <title>The Genome Sequence of Rhinocladiella mackenzie CBS 650.93.</title>
        <authorList>
            <consortium name="The Broad Institute Genomics Platform"/>
            <person name="Cuomo C."/>
            <person name="de Hoog S."/>
            <person name="Gorbushina A."/>
            <person name="Stielow B."/>
            <person name="Teixiera M."/>
            <person name="Abouelleil A."/>
            <person name="Chapman S.B."/>
            <person name="Priest M."/>
            <person name="Young S.K."/>
            <person name="Wortman J."/>
            <person name="Nusbaum C."/>
            <person name="Birren B."/>
        </authorList>
    </citation>
    <scope>NUCLEOTIDE SEQUENCE [LARGE SCALE GENOMIC DNA]</scope>
    <source>
        <strain evidence="7 8">CBS 650.93</strain>
    </source>
</reference>
<evidence type="ECO:0000256" key="1">
    <source>
        <dbReference type="ARBA" id="ARBA00004141"/>
    </source>
</evidence>
<dbReference type="Proteomes" id="UP000053617">
    <property type="component" value="Unassembled WGS sequence"/>
</dbReference>
<feature type="domain" description="Amino acid permease/ SLC12A" evidence="6">
    <location>
        <begin position="2"/>
        <end position="83"/>
    </location>
</feature>
<dbReference type="STRING" id="1442369.A0A0D2HFZ6"/>
<gene>
    <name evidence="7" type="ORF">Z518_00643</name>
</gene>
<dbReference type="VEuPathDB" id="FungiDB:Z518_00643"/>
<proteinExistence type="predicted"/>
<dbReference type="GO" id="GO:0015171">
    <property type="term" value="F:amino acid transmembrane transporter activity"/>
    <property type="evidence" value="ECO:0007669"/>
    <property type="project" value="TreeGrafter"/>
</dbReference>
<evidence type="ECO:0000256" key="5">
    <source>
        <dbReference type="SAM" id="Phobius"/>
    </source>
</evidence>
<evidence type="ECO:0000256" key="2">
    <source>
        <dbReference type="ARBA" id="ARBA00022692"/>
    </source>
</evidence>
<keyword evidence="2 5" id="KW-0812">Transmembrane</keyword>
<organism evidence="7 8">
    <name type="scientific">Rhinocladiella mackenziei CBS 650.93</name>
    <dbReference type="NCBI Taxonomy" id="1442369"/>
    <lineage>
        <taxon>Eukaryota</taxon>
        <taxon>Fungi</taxon>
        <taxon>Dikarya</taxon>
        <taxon>Ascomycota</taxon>
        <taxon>Pezizomycotina</taxon>
        <taxon>Eurotiomycetes</taxon>
        <taxon>Chaetothyriomycetidae</taxon>
        <taxon>Chaetothyriales</taxon>
        <taxon>Herpotrichiellaceae</taxon>
        <taxon>Rhinocladiella</taxon>
    </lineage>
</organism>
<protein>
    <submittedName>
        <fullName evidence="7">Rhinocladiella mackenziei CBS 650.93 unplaced genomic scaffold supercont1.1, whole genome shotgun sequence</fullName>
    </submittedName>
</protein>
<dbReference type="PANTHER" id="PTHR43341">
    <property type="entry name" value="AMINO ACID PERMEASE"/>
    <property type="match status" value="1"/>
</dbReference>
<dbReference type="EMBL" id="KN847475">
    <property type="protein sequence ID" value="KIX09563.1"/>
    <property type="molecule type" value="Genomic_DNA"/>
</dbReference>
<sequence length="110" mass="12276">MLMEMVSYLPISSPFISFAGRYIGDAFEAATGYNFFFLEAFPVPFEVVACNIILEFWTTKIPVTVVLILYTLEQQNSVALDKIILFLGLTFYTVASLVITQLVTLTASSK</sequence>
<dbReference type="GeneID" id="25288714"/>
<evidence type="ECO:0000259" key="6">
    <source>
        <dbReference type="Pfam" id="PF00324"/>
    </source>
</evidence>
<evidence type="ECO:0000256" key="4">
    <source>
        <dbReference type="ARBA" id="ARBA00023136"/>
    </source>
</evidence>
<evidence type="ECO:0000313" key="8">
    <source>
        <dbReference type="Proteomes" id="UP000053617"/>
    </source>
</evidence>
<accession>A0A0D2HFZ6</accession>
<dbReference type="OrthoDB" id="10062876at2759"/>
<name>A0A0D2HFZ6_9EURO</name>
<dbReference type="Pfam" id="PF00324">
    <property type="entry name" value="AA_permease"/>
    <property type="match status" value="1"/>
</dbReference>
<feature type="transmembrane region" description="Helical" evidence="5">
    <location>
        <begin position="52"/>
        <end position="72"/>
    </location>
</feature>
<feature type="transmembrane region" description="Helical" evidence="5">
    <location>
        <begin position="84"/>
        <end position="107"/>
    </location>
</feature>